<dbReference type="OrthoDB" id="4826883at2759"/>
<dbReference type="HOGENOM" id="CLU_1704085_0_0_1"/>
<dbReference type="Proteomes" id="UP000020467">
    <property type="component" value="Unassembled WGS sequence"/>
</dbReference>
<sequence>MTDFMWRQVPIEETQICLRQLVQTADEEGIRDIFAKFLTAPTASPDQKTKATNTLCEILGIECLIETNKRKPYEVWCASNDIMREADICFGGNEEKTWFLADRIPSGAELGEKSMAMREQVKIFVASEPKLSELVSKYYELCDMSEEEVEASRH</sequence>
<name>A0A010R2U8_9PEZI</name>
<proteinExistence type="predicted"/>
<evidence type="ECO:0000313" key="1">
    <source>
        <dbReference type="EMBL" id="EXF83075.1"/>
    </source>
</evidence>
<protein>
    <submittedName>
        <fullName evidence="1">Uncharacterized protein</fullName>
    </submittedName>
</protein>
<comment type="caution">
    <text evidence="1">The sequence shown here is derived from an EMBL/GenBank/DDBJ whole genome shotgun (WGS) entry which is preliminary data.</text>
</comment>
<gene>
    <name evidence="1" type="ORF">CFIO01_06247</name>
</gene>
<dbReference type="EMBL" id="JARH01000264">
    <property type="protein sequence ID" value="EXF83075.1"/>
    <property type="molecule type" value="Genomic_DNA"/>
</dbReference>
<accession>A0A010R2U8</accession>
<dbReference type="KEGG" id="cfj:CFIO01_06247"/>
<dbReference type="AlphaFoldDB" id="A0A010R2U8"/>
<evidence type="ECO:0000313" key="2">
    <source>
        <dbReference type="Proteomes" id="UP000020467"/>
    </source>
</evidence>
<keyword evidence="2" id="KW-1185">Reference proteome</keyword>
<organism evidence="1 2">
    <name type="scientific">Colletotrichum fioriniae PJ7</name>
    <dbReference type="NCBI Taxonomy" id="1445577"/>
    <lineage>
        <taxon>Eukaryota</taxon>
        <taxon>Fungi</taxon>
        <taxon>Dikarya</taxon>
        <taxon>Ascomycota</taxon>
        <taxon>Pezizomycotina</taxon>
        <taxon>Sordariomycetes</taxon>
        <taxon>Hypocreomycetidae</taxon>
        <taxon>Glomerellales</taxon>
        <taxon>Glomerellaceae</taxon>
        <taxon>Colletotrichum</taxon>
        <taxon>Colletotrichum acutatum species complex</taxon>
    </lineage>
</organism>
<reference evidence="1 2" key="1">
    <citation type="submission" date="2014-02" db="EMBL/GenBank/DDBJ databases">
        <title>The genome sequence of Colletotrichum fioriniae PJ7.</title>
        <authorList>
            <person name="Baroncelli R."/>
            <person name="Thon M.R."/>
        </authorList>
    </citation>
    <scope>NUCLEOTIDE SEQUENCE [LARGE SCALE GENOMIC DNA]</scope>
    <source>
        <strain evidence="1 2">PJ7</strain>
    </source>
</reference>